<name>A0A7S1V9S1_9EUKA</name>
<proteinExistence type="predicted"/>
<sequence length="258" mass="28866">MTKKPTKKVASPRPRTRKGTASSVPKSAELASFARSYSRDGSVDHRHERLLHAVAQEFGILGDCSKPIGLVVYPGCHRHVTFSLYFPRLLYIDADSRIAPFYQDSAVRDFVRQNRKYSEEPRFSFLQADYTTLTNGQVTKESDTAEDARRLFASLSAGPVVNALGDLARPGDLLLASDAHADARVAFVSGEWDLVAVWDDDEATLRRDEATLARPFRVKKTGELISKAQVEESVRVGAVARRSFRLAYEPRFTVFQKK</sequence>
<organism evidence="2">
    <name type="scientific">Sexangularia sp. CB-2014</name>
    <dbReference type="NCBI Taxonomy" id="1486929"/>
    <lineage>
        <taxon>Eukaryota</taxon>
        <taxon>Amoebozoa</taxon>
        <taxon>Tubulinea</taxon>
        <taxon>Elardia</taxon>
        <taxon>Arcellinida</taxon>
        <taxon>Arcellinida incertae sedis</taxon>
        <taxon>Sexangularia</taxon>
    </lineage>
</organism>
<dbReference type="AlphaFoldDB" id="A0A7S1V9S1"/>
<feature type="region of interest" description="Disordered" evidence="1">
    <location>
        <begin position="1"/>
        <end position="26"/>
    </location>
</feature>
<reference evidence="2" key="1">
    <citation type="submission" date="2021-01" db="EMBL/GenBank/DDBJ databases">
        <authorList>
            <person name="Corre E."/>
            <person name="Pelletier E."/>
            <person name="Niang G."/>
            <person name="Scheremetjew M."/>
            <person name="Finn R."/>
            <person name="Kale V."/>
            <person name="Holt S."/>
            <person name="Cochrane G."/>
            <person name="Meng A."/>
            <person name="Brown T."/>
            <person name="Cohen L."/>
        </authorList>
    </citation>
    <scope>NUCLEOTIDE SEQUENCE</scope>
    <source>
        <strain evidence="2">ATCC 50979</strain>
    </source>
</reference>
<gene>
    <name evidence="2" type="ORF">SSP0437_LOCUS3976</name>
</gene>
<evidence type="ECO:0000313" key="2">
    <source>
        <dbReference type="EMBL" id="CAD9292734.1"/>
    </source>
</evidence>
<protein>
    <submittedName>
        <fullName evidence="2">Uncharacterized protein</fullName>
    </submittedName>
</protein>
<accession>A0A7S1V9S1</accession>
<dbReference type="EMBL" id="HBGL01005160">
    <property type="protein sequence ID" value="CAD9292734.1"/>
    <property type="molecule type" value="Transcribed_RNA"/>
</dbReference>
<evidence type="ECO:0000256" key="1">
    <source>
        <dbReference type="SAM" id="MobiDB-lite"/>
    </source>
</evidence>